<keyword evidence="1" id="KW-1133">Transmembrane helix</keyword>
<gene>
    <name evidence="3" type="ORF">B6S09_04035</name>
    <name evidence="4" type="ORF">LY04_00950</name>
</gene>
<dbReference type="EMBL" id="SODO01000002">
    <property type="protein sequence ID" value="TDW61412.1"/>
    <property type="molecule type" value="Genomic_DNA"/>
</dbReference>
<name>A0A235CMZ1_9GAMM</name>
<dbReference type="Proteomes" id="UP000243640">
    <property type="component" value="Unassembled WGS sequence"/>
</dbReference>
<feature type="transmembrane region" description="Helical" evidence="1">
    <location>
        <begin position="12"/>
        <end position="37"/>
    </location>
</feature>
<feature type="domain" description="TadE-like" evidence="2">
    <location>
        <begin position="12"/>
        <end position="54"/>
    </location>
</feature>
<reference evidence="4 6" key="2">
    <citation type="submission" date="2019-03" db="EMBL/GenBank/DDBJ databases">
        <title>Genomic Encyclopedia of Archaeal and Bacterial Type Strains, Phase II (KMG-II): from individual species to whole genera.</title>
        <authorList>
            <person name="Goeker M."/>
        </authorList>
    </citation>
    <scope>NUCLEOTIDE SEQUENCE [LARGE SCALE GENOMIC DNA]</scope>
    <source>
        <strain evidence="4 6">DSM 15594</strain>
    </source>
</reference>
<dbReference type="Pfam" id="PF07811">
    <property type="entry name" value="TadE"/>
    <property type="match status" value="1"/>
</dbReference>
<evidence type="ECO:0000256" key="1">
    <source>
        <dbReference type="SAM" id="Phobius"/>
    </source>
</evidence>
<keyword evidence="6" id="KW-1185">Reference proteome</keyword>
<dbReference type="EMBL" id="NQJF01000003">
    <property type="protein sequence ID" value="OYD25397.1"/>
    <property type="molecule type" value="Genomic_DNA"/>
</dbReference>
<sequence>MKLHASQTRQKGAVAIEFAALFVLFFSLLFGIVAYSLPILLEISFRHISTQAGREVLRVDPAAANYPALLSRQVTNAINNSWLPAGWRTGNCPAPDSGHTWQPLPSHEGNPVFGHYAEDDDERLLHVCLQRVYNPQGPESSRAIIPHIELAGISIPTLPKNEQGDVVLKGENITRL</sequence>
<evidence type="ECO:0000313" key="6">
    <source>
        <dbReference type="Proteomes" id="UP000295058"/>
    </source>
</evidence>
<keyword evidence="1" id="KW-0812">Transmembrane</keyword>
<evidence type="ECO:0000259" key="2">
    <source>
        <dbReference type="Pfam" id="PF07811"/>
    </source>
</evidence>
<organism evidence="3 5">
    <name type="scientific">Oceanimonas baumannii</name>
    <dbReference type="NCBI Taxonomy" id="129578"/>
    <lineage>
        <taxon>Bacteria</taxon>
        <taxon>Pseudomonadati</taxon>
        <taxon>Pseudomonadota</taxon>
        <taxon>Gammaproteobacteria</taxon>
        <taxon>Aeromonadales</taxon>
        <taxon>Aeromonadaceae</taxon>
        <taxon>Oceanimonas</taxon>
    </lineage>
</organism>
<keyword evidence="1" id="KW-0472">Membrane</keyword>
<reference evidence="3 5" key="1">
    <citation type="submission" date="2017-08" db="EMBL/GenBank/DDBJ databases">
        <title>Draft Genome Sequence of the Marine Bacterium Oceanimonas baumannii ATCC 700832.</title>
        <authorList>
            <person name="Mcclelland W.D."/>
            <person name="Brennan M.A."/>
            <person name="Trachtenberg A.M."/>
            <person name="Maclea K.S."/>
        </authorList>
    </citation>
    <scope>NUCLEOTIDE SEQUENCE [LARGE SCALE GENOMIC DNA]</scope>
    <source>
        <strain evidence="3 5">ATCC 700832</strain>
    </source>
</reference>
<comment type="caution">
    <text evidence="3">The sequence shown here is derived from an EMBL/GenBank/DDBJ whole genome shotgun (WGS) entry which is preliminary data.</text>
</comment>
<dbReference type="OrthoDB" id="5574209at2"/>
<evidence type="ECO:0000313" key="5">
    <source>
        <dbReference type="Proteomes" id="UP000243640"/>
    </source>
</evidence>
<protein>
    <submittedName>
        <fullName evidence="3">TadE family protein</fullName>
    </submittedName>
    <submittedName>
        <fullName evidence="4">TadE-like protein</fullName>
    </submittedName>
</protein>
<accession>A0A235CMZ1</accession>
<dbReference type="Proteomes" id="UP000295058">
    <property type="component" value="Unassembled WGS sequence"/>
</dbReference>
<evidence type="ECO:0000313" key="4">
    <source>
        <dbReference type="EMBL" id="TDW61412.1"/>
    </source>
</evidence>
<evidence type="ECO:0000313" key="3">
    <source>
        <dbReference type="EMBL" id="OYD25397.1"/>
    </source>
</evidence>
<dbReference type="AlphaFoldDB" id="A0A235CMZ1"/>
<dbReference type="RefSeq" id="WP_094277228.1">
    <property type="nucleotide sequence ID" value="NZ_NQJF01000003.1"/>
</dbReference>
<dbReference type="InterPro" id="IPR012495">
    <property type="entry name" value="TadE-like_dom"/>
</dbReference>
<proteinExistence type="predicted"/>